<protein>
    <submittedName>
        <fullName evidence="1">Uncharacterized protein</fullName>
    </submittedName>
</protein>
<accession>A0A9I9DY03</accession>
<reference evidence="1" key="1">
    <citation type="submission" date="2023-03" db="UniProtKB">
        <authorList>
            <consortium name="EnsemblPlants"/>
        </authorList>
    </citation>
    <scope>IDENTIFICATION</scope>
</reference>
<dbReference type="AlphaFoldDB" id="A0A9I9DY03"/>
<organism evidence="1">
    <name type="scientific">Cucumis melo</name>
    <name type="common">Muskmelon</name>
    <dbReference type="NCBI Taxonomy" id="3656"/>
    <lineage>
        <taxon>Eukaryota</taxon>
        <taxon>Viridiplantae</taxon>
        <taxon>Streptophyta</taxon>
        <taxon>Embryophyta</taxon>
        <taxon>Tracheophyta</taxon>
        <taxon>Spermatophyta</taxon>
        <taxon>Magnoliopsida</taxon>
        <taxon>eudicotyledons</taxon>
        <taxon>Gunneridae</taxon>
        <taxon>Pentapetalae</taxon>
        <taxon>rosids</taxon>
        <taxon>fabids</taxon>
        <taxon>Cucurbitales</taxon>
        <taxon>Cucurbitaceae</taxon>
        <taxon>Benincaseae</taxon>
        <taxon>Cucumis</taxon>
    </lineage>
</organism>
<sequence>MKTSELVDLDTKRYAQTELEPNEVWVTAKSLPQVKNAVSRHPAVEIVMHNFLFTLESQTEKKQCYETCSNWVFTSQASSAVKSGANEDRSESSDTRGLVFGEFVVDAAARGFVVCRRQLKMKKMTEVRAPPFSFFLSFLFLLPLIH</sequence>
<evidence type="ECO:0000313" key="1">
    <source>
        <dbReference type="EnsemblPlants" id="MELO3C025665.2.1"/>
    </source>
</evidence>
<name>A0A9I9DY03_CUCME</name>
<proteinExistence type="predicted"/>
<dbReference type="Gramene" id="MELO3C025665.2.1">
    <property type="protein sequence ID" value="MELO3C025665.2.1"/>
    <property type="gene ID" value="MELO3C025665.2"/>
</dbReference>
<dbReference type="EnsemblPlants" id="MELO3C025665.2.1">
    <property type="protein sequence ID" value="MELO3C025665.2.1"/>
    <property type="gene ID" value="MELO3C025665.2"/>
</dbReference>